<evidence type="ECO:0000313" key="1">
    <source>
        <dbReference type="EMBL" id="TKY91992.1"/>
    </source>
</evidence>
<organism evidence="1 2">
    <name type="scientific">Candidatus Methanomarinus sp</name>
    <dbReference type="NCBI Taxonomy" id="3386244"/>
    <lineage>
        <taxon>Archaea</taxon>
        <taxon>Methanobacteriati</taxon>
        <taxon>Methanobacteriota</taxon>
        <taxon>Stenosarchaea group</taxon>
        <taxon>Methanomicrobia</taxon>
        <taxon>Methanosarcinales</taxon>
        <taxon>ANME-2 cluster</taxon>
        <taxon>Candidatus Methanocomedenaceae</taxon>
        <taxon>Candidatus Methanomarinus</taxon>
    </lineage>
</organism>
<accession>A0AC61SB86</accession>
<dbReference type="Proteomes" id="UP000315423">
    <property type="component" value="Unassembled WGS sequence"/>
</dbReference>
<name>A0AC61SB86_9EURY</name>
<gene>
    <name evidence="1" type="ORF">C5S46_02965</name>
</gene>
<proteinExistence type="predicted"/>
<reference evidence="1" key="1">
    <citation type="submission" date="2018-09" db="EMBL/GenBank/DDBJ databases">
        <title>A genomic encyclopedia of anaerobic methanotrophic archaea.</title>
        <authorList>
            <person name="Skennerton C.T."/>
            <person name="Chadwick G.L."/>
            <person name="Laso-Perez R."/>
            <person name="Leu A.O."/>
            <person name="Speth D.R."/>
            <person name="Yu H."/>
            <person name="Morgan-Lang C."/>
            <person name="Hatzenpichler R."/>
            <person name="Goudeau D."/>
            <person name="Malmstrom R."/>
            <person name="Woyke T."/>
            <person name="Hallam S."/>
            <person name="Tyson G.W."/>
            <person name="Wegener G."/>
            <person name="Boetius A."/>
            <person name="Orphan V.J."/>
        </authorList>
    </citation>
    <scope>NUCLEOTIDE SEQUENCE</scope>
    <source>
        <strain evidence="1">CONS3730D10UFb2</strain>
    </source>
</reference>
<protein>
    <submittedName>
        <fullName evidence="1">Multidrug ABC transporter permease</fullName>
    </submittedName>
</protein>
<comment type="caution">
    <text evidence="1">The sequence shown here is derived from an EMBL/GenBank/DDBJ whole genome shotgun (WGS) entry which is preliminary data.</text>
</comment>
<evidence type="ECO:0000313" key="2">
    <source>
        <dbReference type="Proteomes" id="UP000315423"/>
    </source>
</evidence>
<dbReference type="EMBL" id="QYBA01000094">
    <property type="protein sequence ID" value="TKY91992.1"/>
    <property type="molecule type" value="Genomic_DNA"/>
</dbReference>
<sequence length="242" mass="26940">MNAVWYYFERDFIKWTRWKVNIFAALVTPAAWLIFVGLTLPVTFTDNYLEYLTPGIMVMSVLFASFQSGNLVIFDKVLGFLNKFFAMPPQRESYLLGKILFISFRGLMQASVIFCVAVLFGITVYSLSSILLTFFILFIFGALFASIATTIALAVDDHDGYAAINAMITMPLFFASSALMPYEDMPQWLRTIASINPVSLAIDNARMLLGGGEPFVGQIIMLTAAAVIVLVICIHVFRSATL</sequence>